<comment type="caution">
    <text evidence="2">The sequence shown here is derived from an EMBL/GenBank/DDBJ whole genome shotgun (WGS) entry which is preliminary data.</text>
</comment>
<reference evidence="2" key="1">
    <citation type="journal article" date="2023" name="Plant J.">
        <title>The genome of the king protea, Protea cynaroides.</title>
        <authorList>
            <person name="Chang J."/>
            <person name="Duong T.A."/>
            <person name="Schoeman C."/>
            <person name="Ma X."/>
            <person name="Roodt D."/>
            <person name="Barker N."/>
            <person name="Li Z."/>
            <person name="Van de Peer Y."/>
            <person name="Mizrachi E."/>
        </authorList>
    </citation>
    <scope>NUCLEOTIDE SEQUENCE</scope>
    <source>
        <tissue evidence="2">Young leaves</tissue>
    </source>
</reference>
<keyword evidence="1" id="KW-1133">Transmembrane helix</keyword>
<keyword evidence="1" id="KW-0812">Transmembrane</keyword>
<protein>
    <submittedName>
        <fullName evidence="2">Uncharacterized protein</fullName>
    </submittedName>
</protein>
<dbReference type="InterPro" id="IPR005134">
    <property type="entry name" value="UPF0114"/>
</dbReference>
<proteinExistence type="predicted"/>
<keyword evidence="3" id="KW-1185">Reference proteome</keyword>
<evidence type="ECO:0000313" key="3">
    <source>
        <dbReference type="Proteomes" id="UP001141806"/>
    </source>
</evidence>
<feature type="transmembrane region" description="Helical" evidence="1">
    <location>
        <begin position="126"/>
        <end position="151"/>
    </location>
</feature>
<feature type="transmembrane region" description="Helical" evidence="1">
    <location>
        <begin position="275"/>
        <end position="297"/>
    </location>
</feature>
<dbReference type="PANTHER" id="PTHR31721:SF3">
    <property type="entry name" value="EXPRESSED PROTEIN"/>
    <property type="match status" value="1"/>
</dbReference>
<dbReference type="OrthoDB" id="1912077at2759"/>
<dbReference type="PANTHER" id="PTHR31721">
    <property type="entry name" value="OS06G0710300 PROTEIN"/>
    <property type="match status" value="1"/>
</dbReference>
<dbReference type="Pfam" id="PF03350">
    <property type="entry name" value="UPF0114"/>
    <property type="match status" value="1"/>
</dbReference>
<evidence type="ECO:0000313" key="2">
    <source>
        <dbReference type="EMBL" id="KAJ4967110.1"/>
    </source>
</evidence>
<name>A0A9Q0QPI3_9MAGN</name>
<dbReference type="AlphaFoldDB" id="A0A9Q0QPI3"/>
<gene>
    <name evidence="2" type="ORF">NE237_018959</name>
</gene>
<accession>A0A9Q0QPI3</accession>
<keyword evidence="1" id="KW-0472">Membrane</keyword>
<feature type="transmembrane region" description="Helical" evidence="1">
    <location>
        <begin position="192"/>
        <end position="210"/>
    </location>
</feature>
<dbReference type="EMBL" id="JAMYWD010000007">
    <property type="protein sequence ID" value="KAJ4967110.1"/>
    <property type="molecule type" value="Genomic_DNA"/>
</dbReference>
<organism evidence="2 3">
    <name type="scientific">Protea cynaroides</name>
    <dbReference type="NCBI Taxonomy" id="273540"/>
    <lineage>
        <taxon>Eukaryota</taxon>
        <taxon>Viridiplantae</taxon>
        <taxon>Streptophyta</taxon>
        <taxon>Embryophyta</taxon>
        <taxon>Tracheophyta</taxon>
        <taxon>Spermatophyta</taxon>
        <taxon>Magnoliopsida</taxon>
        <taxon>Proteales</taxon>
        <taxon>Proteaceae</taxon>
        <taxon>Protea</taxon>
    </lineage>
</organism>
<sequence>MAGVSRLFHPSRPLKQSNFLSSSSYHSYGCSSSTSMRFLLGKAVLTGDKAISENGERKLLVAVKASTVSERMITLEPQTKRGVSLPSLVAKVTKTALRNFRHNLKRRSWRLQAEMLMDRAIIDCRFFTLFAVAGTLLGSILCFVEGCFLILESYFNYFHMMLQHSDHGHNVELQHSDHGHVVELLIEAIDTFLVGTAMLIFGMGLYALFVGSKETKRRSTGLIPQSNFFGLFPLKMLPEWVEMQSVSQAKSKIGHAVLMILQVGVVEKFKNVPLVTGLDLACFAGAILVSSACIFLLSRLSMDGTKGGSSKPNGLHGLWVKNE</sequence>
<evidence type="ECO:0000256" key="1">
    <source>
        <dbReference type="SAM" id="Phobius"/>
    </source>
</evidence>
<dbReference type="Proteomes" id="UP001141806">
    <property type="component" value="Unassembled WGS sequence"/>
</dbReference>